<keyword evidence="5" id="KW-1185">Reference proteome</keyword>
<evidence type="ECO:0000313" key="5">
    <source>
        <dbReference type="Proteomes" id="UP000001593"/>
    </source>
</evidence>
<feature type="non-terminal residue" evidence="4">
    <location>
        <position position="1"/>
    </location>
</feature>
<dbReference type="EMBL" id="DS469532">
    <property type="protein sequence ID" value="EDO45780.1"/>
    <property type="molecule type" value="Genomic_DNA"/>
</dbReference>
<evidence type="ECO:0008006" key="6">
    <source>
        <dbReference type="Google" id="ProtNLM"/>
    </source>
</evidence>
<organism evidence="4 5">
    <name type="scientific">Nematostella vectensis</name>
    <name type="common">Starlet sea anemone</name>
    <dbReference type="NCBI Taxonomy" id="45351"/>
    <lineage>
        <taxon>Eukaryota</taxon>
        <taxon>Metazoa</taxon>
        <taxon>Cnidaria</taxon>
        <taxon>Anthozoa</taxon>
        <taxon>Hexacorallia</taxon>
        <taxon>Actiniaria</taxon>
        <taxon>Edwardsiidae</taxon>
        <taxon>Nematostella</taxon>
    </lineage>
</organism>
<dbReference type="PANTHER" id="PTHR21549">
    <property type="entry name" value="MUTATED IN BLADDER CANCER 1"/>
    <property type="match status" value="1"/>
</dbReference>
<feature type="region of interest" description="Disordered" evidence="3">
    <location>
        <begin position="634"/>
        <end position="653"/>
    </location>
</feature>
<sequence>NRTLQKIEQITQARKQTKEQNLLQQHKACWSKEQIKLASLQKKYQNELDGIRPGSPYSYHSIVEFFRELEIYEDLLSEEMKDFKKKTVDPVWDLREDLQFWLGENRERLILGEILGEADRDHAEVMDVVNSVKIQQQQVMGKLEHEQRQLEAELESSPFQLLVAPGPSSEVRVIKTGIPEEALNLECPDVDFRESVLQEFLLLDKKYESYLEYLALKYSGADSSDIGGWTKEDHFHFMCILEQYPPELPNRRMLYIDRMLREIPHKTRAELAGMGVNGLTKSELLHDPLILNSSSKHSFSCYLKVQHEKWWMAHKFYHEQRLSSLRAWSNDREDLLLKAKVTFLEALAAHEEAVNKEITRQRQQQICQELYEKVLAFREQKLEALRLQSAIAARKEEEEREMIQKYEDQKARQRREEAEREAIRLAEIQAQLEEQAKLDRERQVAKESTVRSDYADCLEVKLCSVHFCWKLAFLKGCLIYVVSINKSNINVLNYCYFFLNLFFIHFFKYERAGDRVYSTVYNEKLHFEKEKEEARQRAHEAALEAEREKEQRLDSLREMVQVHVENDPERVFKQTEATLARLASAYDEETELQKPLFTVYGYEDRKVSSDPRLKVEQALRNAGLHSTDYARRILATVKPPQQPRKDQQSTLFK</sequence>
<feature type="coiled-coil region" evidence="2">
    <location>
        <begin position="524"/>
        <end position="559"/>
    </location>
</feature>
<dbReference type="OMA" id="ETICEYI"/>
<proteinExistence type="predicted"/>
<protein>
    <recommendedName>
        <fullName evidence="6">Coiled-coil domain containing 148</fullName>
    </recommendedName>
</protein>
<dbReference type="HOGENOM" id="CLU_032590_0_0_1"/>
<evidence type="ECO:0000256" key="3">
    <source>
        <dbReference type="SAM" id="MobiDB-lite"/>
    </source>
</evidence>
<dbReference type="InterPro" id="IPR039902">
    <property type="entry name" value="CCDC148/CCDC112"/>
</dbReference>
<dbReference type="Proteomes" id="UP000001593">
    <property type="component" value="Unassembled WGS sequence"/>
</dbReference>
<dbReference type="PANTHER" id="PTHR21549:SF1">
    <property type="entry name" value="COILED-COIL DOMAIN-CONTAINING PROTEIN 148"/>
    <property type="match status" value="1"/>
</dbReference>
<evidence type="ECO:0000256" key="1">
    <source>
        <dbReference type="ARBA" id="ARBA00023054"/>
    </source>
</evidence>
<evidence type="ECO:0000256" key="2">
    <source>
        <dbReference type="SAM" id="Coils"/>
    </source>
</evidence>
<dbReference type="eggNOG" id="ENOG502QV5F">
    <property type="taxonomic scope" value="Eukaryota"/>
</dbReference>
<evidence type="ECO:0000313" key="4">
    <source>
        <dbReference type="EMBL" id="EDO45780.1"/>
    </source>
</evidence>
<dbReference type="PhylomeDB" id="A7RRL6"/>
<dbReference type="AlphaFoldDB" id="A7RRL6"/>
<keyword evidence="1 2" id="KW-0175">Coiled coil</keyword>
<gene>
    <name evidence="4" type="ORF">NEMVEDRAFT_v1g91203</name>
</gene>
<feature type="coiled-coil region" evidence="2">
    <location>
        <begin position="392"/>
        <end position="435"/>
    </location>
</feature>
<dbReference type="InParanoid" id="A7RRL6"/>
<accession>A7RRL6</accession>
<name>A7RRL6_NEMVE</name>
<reference evidence="4 5" key="1">
    <citation type="journal article" date="2007" name="Science">
        <title>Sea anemone genome reveals ancestral eumetazoan gene repertoire and genomic organization.</title>
        <authorList>
            <person name="Putnam N.H."/>
            <person name="Srivastava M."/>
            <person name="Hellsten U."/>
            <person name="Dirks B."/>
            <person name="Chapman J."/>
            <person name="Salamov A."/>
            <person name="Terry A."/>
            <person name="Shapiro H."/>
            <person name="Lindquist E."/>
            <person name="Kapitonov V.V."/>
            <person name="Jurka J."/>
            <person name="Genikhovich G."/>
            <person name="Grigoriev I.V."/>
            <person name="Lucas S.M."/>
            <person name="Steele R.E."/>
            <person name="Finnerty J.R."/>
            <person name="Technau U."/>
            <person name="Martindale M.Q."/>
            <person name="Rokhsar D.S."/>
        </authorList>
    </citation>
    <scope>NUCLEOTIDE SEQUENCE [LARGE SCALE GENOMIC DNA]</scope>
    <source>
        <strain evidence="5">CH2 X CH6</strain>
    </source>
</reference>